<dbReference type="GO" id="GO:0042602">
    <property type="term" value="F:riboflavin reductase (NADPH) activity"/>
    <property type="evidence" value="ECO:0007669"/>
    <property type="project" value="TreeGrafter"/>
</dbReference>
<proteinExistence type="inferred from homology"/>
<comment type="similarity">
    <text evidence="1">Belongs to the non-flavoprotein flavin reductase family.</text>
</comment>
<protein>
    <submittedName>
        <fullName evidence="4">Oxidoreductase</fullName>
    </submittedName>
</protein>
<evidence type="ECO:0000259" key="3">
    <source>
        <dbReference type="SMART" id="SM00903"/>
    </source>
</evidence>
<dbReference type="Proteomes" id="UP000503540">
    <property type="component" value="Chromosome"/>
</dbReference>
<organism evidence="4 5">
    <name type="scientific">Nocardia arthritidis</name>
    <dbReference type="NCBI Taxonomy" id="228602"/>
    <lineage>
        <taxon>Bacteria</taxon>
        <taxon>Bacillati</taxon>
        <taxon>Actinomycetota</taxon>
        <taxon>Actinomycetes</taxon>
        <taxon>Mycobacteriales</taxon>
        <taxon>Nocardiaceae</taxon>
        <taxon>Nocardia</taxon>
    </lineage>
</organism>
<dbReference type="Gene3D" id="2.30.110.10">
    <property type="entry name" value="Electron Transport, Fmn-binding Protein, Chain A"/>
    <property type="match status" value="1"/>
</dbReference>
<dbReference type="PANTHER" id="PTHR30466">
    <property type="entry name" value="FLAVIN REDUCTASE"/>
    <property type="match status" value="1"/>
</dbReference>
<dbReference type="KEGG" id="nah:F5544_19910"/>
<dbReference type="GO" id="GO:0010181">
    <property type="term" value="F:FMN binding"/>
    <property type="evidence" value="ECO:0007669"/>
    <property type="project" value="InterPro"/>
</dbReference>
<dbReference type="PANTHER" id="PTHR30466:SF15">
    <property type="entry name" value="POSSIBLE OXIDOREDUCTASE"/>
    <property type="match status" value="1"/>
</dbReference>
<evidence type="ECO:0000313" key="5">
    <source>
        <dbReference type="Proteomes" id="UP000503540"/>
    </source>
</evidence>
<reference evidence="4 5" key="1">
    <citation type="journal article" date="2019" name="ACS Chem. Biol.">
        <title>Identification and Mobilization of a Cryptic Antibiotic Biosynthesis Gene Locus from a Human-Pathogenic Nocardia Isolate.</title>
        <authorList>
            <person name="Herisse M."/>
            <person name="Ishida K."/>
            <person name="Porter J.L."/>
            <person name="Howden B."/>
            <person name="Hertweck C."/>
            <person name="Stinear T.P."/>
            <person name="Pidot S.J."/>
        </authorList>
    </citation>
    <scope>NUCLEOTIDE SEQUENCE [LARGE SCALE GENOMIC DNA]</scope>
    <source>
        <strain evidence="4 5">AUSMDU00012717</strain>
    </source>
</reference>
<dbReference type="SMART" id="SM00903">
    <property type="entry name" value="Flavin_Reduct"/>
    <property type="match status" value="1"/>
</dbReference>
<feature type="domain" description="Flavin reductase like" evidence="3">
    <location>
        <begin position="18"/>
        <end position="165"/>
    </location>
</feature>
<dbReference type="InterPro" id="IPR002563">
    <property type="entry name" value="Flavin_Rdtase-like_dom"/>
</dbReference>
<dbReference type="AlphaFoldDB" id="A0A6G9YFE2"/>
<dbReference type="RefSeq" id="WP_167474607.1">
    <property type="nucleotide sequence ID" value="NZ_CP046172.1"/>
</dbReference>
<dbReference type="Pfam" id="PF01613">
    <property type="entry name" value="Flavin_Reduct"/>
    <property type="match status" value="1"/>
</dbReference>
<gene>
    <name evidence="4" type="ORF">F5544_19910</name>
</gene>
<evidence type="ECO:0000256" key="2">
    <source>
        <dbReference type="ARBA" id="ARBA00023002"/>
    </source>
</evidence>
<dbReference type="InterPro" id="IPR012349">
    <property type="entry name" value="Split_barrel_FMN-bd"/>
</dbReference>
<sequence>MGSQEPTAAVRDAFDAVVAAADFPMWIVTAAADEDKAGCLVGFTAQASIEPPRFLVGLSKNNYTFGVAARADHLAVHLISRRNVALARLFGGESGVEVDKFTHCQWRYGPYGVPVLAAAAGWFVGEVVHRTDFGDHVGTLLAPVAASAPASARTALRYHAVAHISPGQPA</sequence>
<accession>A0A6G9YFE2</accession>
<name>A0A6G9YFE2_9NOCA</name>
<evidence type="ECO:0000313" key="4">
    <source>
        <dbReference type="EMBL" id="QIS11850.1"/>
    </source>
</evidence>
<evidence type="ECO:0000256" key="1">
    <source>
        <dbReference type="ARBA" id="ARBA00008898"/>
    </source>
</evidence>
<keyword evidence="5" id="KW-1185">Reference proteome</keyword>
<dbReference type="EMBL" id="CP046172">
    <property type="protein sequence ID" value="QIS11850.1"/>
    <property type="molecule type" value="Genomic_DNA"/>
</dbReference>
<dbReference type="SUPFAM" id="SSF50475">
    <property type="entry name" value="FMN-binding split barrel"/>
    <property type="match status" value="1"/>
</dbReference>
<keyword evidence="2" id="KW-0560">Oxidoreductase</keyword>
<dbReference type="InterPro" id="IPR050268">
    <property type="entry name" value="NADH-dep_flavin_reductase"/>
</dbReference>